<reference evidence="1 2" key="1">
    <citation type="submission" date="2019-12" db="EMBL/GenBank/DDBJ databases">
        <title>complete genome sequences of Aeromonas caviae str. WP2-W18-ESBL-01 isolated from wastewater treatment plant effluent.</title>
        <authorList>
            <person name="Sekizuka T."/>
            <person name="Itokawa K."/>
            <person name="Yatsu K."/>
            <person name="Inamine Y."/>
            <person name="Kuroda M."/>
        </authorList>
    </citation>
    <scope>NUCLEOTIDE SEQUENCE [LARGE SCALE GENOMIC DNA]</scope>
    <source>
        <strain evidence="1 2">WP2-W18-ESBL-01</strain>
    </source>
</reference>
<name>A0A6S4TXB2_AERCA</name>
<dbReference type="AlphaFoldDB" id="A0A6S4TXB2"/>
<dbReference type="Proteomes" id="UP000515756">
    <property type="component" value="Chromosome"/>
</dbReference>
<dbReference type="EMBL" id="AP021927">
    <property type="protein sequence ID" value="BBQ32687.1"/>
    <property type="molecule type" value="Genomic_DNA"/>
</dbReference>
<organism evidence="1 2">
    <name type="scientific">Aeromonas caviae</name>
    <name type="common">Aeromonas punctata</name>
    <dbReference type="NCBI Taxonomy" id="648"/>
    <lineage>
        <taxon>Bacteria</taxon>
        <taxon>Pseudomonadati</taxon>
        <taxon>Pseudomonadota</taxon>
        <taxon>Gammaproteobacteria</taxon>
        <taxon>Aeromonadales</taxon>
        <taxon>Aeromonadaceae</taxon>
        <taxon>Aeromonas</taxon>
    </lineage>
</organism>
<sequence length="311" mass="35793">MQSELFARALEIAWRSESEKSNFSEVQQFRALMRSFSSLSQPFRIEEFHGMKHQVVFNGQGSWGRPSARCEISDLLIISYRKFPKFQARATLLQAKKSNEKHPGLCRGFSYSIPYTDFKANLEQWDLLSRRPNVLPFPPFDCHPEILSGAILPSIGSLGVFHRISAKDYGFFYMSADSAEPISSPKGKHAKLKTKSSNNYRMLNGYRECTYACCLLVFGKALYDLEIGTPIESQSCINEKDERYRNVFRGWLRTVIYSHLEMTKNDSQLARDLLDQLESDYESQFMSEPPALLLINSDELEFNKALQRTSR</sequence>
<gene>
    <name evidence="1" type="ORF">WP2W18E01_42690</name>
</gene>
<proteinExistence type="predicted"/>
<protein>
    <submittedName>
        <fullName evidence="1">Uncharacterized protein</fullName>
    </submittedName>
</protein>
<accession>A0A6S4TXB2</accession>
<evidence type="ECO:0000313" key="2">
    <source>
        <dbReference type="Proteomes" id="UP000515756"/>
    </source>
</evidence>
<evidence type="ECO:0000313" key="1">
    <source>
        <dbReference type="EMBL" id="BBQ32687.1"/>
    </source>
</evidence>
<dbReference type="RefSeq" id="WP_182935596.1">
    <property type="nucleotide sequence ID" value="NZ_AP021927.1"/>
</dbReference>